<evidence type="ECO:0000313" key="2">
    <source>
        <dbReference type="Proteomes" id="UP000319375"/>
    </source>
</evidence>
<dbReference type="RefSeq" id="WP_146486818.1">
    <property type="nucleotide sequence ID" value="NZ_VIGX01000004.1"/>
</dbReference>
<name>A0A5C5S376_9ACTN</name>
<evidence type="ECO:0000313" key="1">
    <source>
        <dbReference type="EMBL" id="TWS29088.1"/>
    </source>
</evidence>
<protein>
    <submittedName>
        <fullName evidence="1">Uncharacterized protein</fullName>
    </submittedName>
</protein>
<proteinExistence type="predicted"/>
<dbReference type="Proteomes" id="UP000319375">
    <property type="component" value="Unassembled WGS sequence"/>
</dbReference>
<dbReference type="OrthoDB" id="3287529at2"/>
<gene>
    <name evidence="1" type="ORF">FK530_09765</name>
</gene>
<organism evidence="1 2">
    <name type="scientific">Tsukamurella conjunctivitidis</name>
    <dbReference type="NCBI Taxonomy" id="2592068"/>
    <lineage>
        <taxon>Bacteria</taxon>
        <taxon>Bacillati</taxon>
        <taxon>Actinomycetota</taxon>
        <taxon>Actinomycetes</taxon>
        <taxon>Mycobacteriales</taxon>
        <taxon>Tsukamurellaceae</taxon>
        <taxon>Tsukamurella</taxon>
    </lineage>
</organism>
<dbReference type="EMBL" id="VIGX01000004">
    <property type="protein sequence ID" value="TWS29088.1"/>
    <property type="molecule type" value="Genomic_DNA"/>
</dbReference>
<dbReference type="AlphaFoldDB" id="A0A5C5S376"/>
<accession>A0A5C5S376</accession>
<reference evidence="1 2" key="1">
    <citation type="submission" date="2019-06" db="EMBL/GenBank/DDBJ databases">
        <title>Tsukamurella conjunctivitidis sp. nov., Tsukamurella assacharolytica sp. nov. and Tsukamurella sputae sp. nov. isolated from patients with conjunctivitis, bacteraemia (lymphoma) and respiratory infection (sputum) in Hong Kong.</title>
        <authorList>
            <person name="Teng J.L.L."/>
            <person name="Lee H.H."/>
            <person name="Fong J.Y.H."/>
            <person name="Fok K.M.N."/>
            <person name="Lau S.K.P."/>
            <person name="Woo P.C.Y."/>
        </authorList>
    </citation>
    <scope>NUCLEOTIDE SEQUENCE [LARGE SCALE GENOMIC DNA]</scope>
    <source>
        <strain evidence="1 2">HKU72</strain>
    </source>
</reference>
<sequence length="276" mass="31102">MMISAAPQRRLGVPHDEATLRIGPIDPESPMSTRHLFIEGSPSFELSFWCGTCPFLFERKTIGYNISDGREPLERLERGLDVVDDDVVTTFARLLPEGEYLPLLVEVTPELVAPYDDRDYFTHEQLATWGIDPTWGLPQNPLTHYYRTFETAVAADEHLFEFVVPMVQPNWNHRSRVQHYVDLLAGGTTPTAVALSIVDRRVPAVIAPDSVDYYEHWAVTHFLLDGHHKFEAAARVGAPLRLLALMNIDESLAGAEVIAELPGLLNREPSPRRPKE</sequence>
<keyword evidence="2" id="KW-1185">Reference proteome</keyword>
<comment type="caution">
    <text evidence="1">The sequence shown here is derived from an EMBL/GenBank/DDBJ whole genome shotgun (WGS) entry which is preliminary data.</text>
</comment>